<feature type="transmembrane region" description="Helical" evidence="2">
    <location>
        <begin position="12"/>
        <end position="32"/>
    </location>
</feature>
<feature type="transmembrane region" description="Helical" evidence="2">
    <location>
        <begin position="266"/>
        <end position="285"/>
    </location>
</feature>
<dbReference type="Pfam" id="PF06541">
    <property type="entry name" value="ABC_trans_CmpB"/>
    <property type="match status" value="2"/>
</dbReference>
<gene>
    <name evidence="3" type="ORF">H9763_00740</name>
</gene>
<feature type="region of interest" description="Disordered" evidence="1">
    <location>
        <begin position="434"/>
        <end position="467"/>
    </location>
</feature>
<keyword evidence="2" id="KW-0472">Membrane</keyword>
<evidence type="ECO:0000256" key="1">
    <source>
        <dbReference type="SAM" id="MobiDB-lite"/>
    </source>
</evidence>
<reference evidence="3" key="2">
    <citation type="submission" date="2021-04" db="EMBL/GenBank/DDBJ databases">
        <authorList>
            <person name="Gilroy R."/>
        </authorList>
    </citation>
    <scope>NUCLEOTIDE SEQUENCE</scope>
    <source>
        <strain evidence="3">USAMLcec3-2134</strain>
    </source>
</reference>
<feature type="transmembrane region" description="Helical" evidence="2">
    <location>
        <begin position="66"/>
        <end position="92"/>
    </location>
</feature>
<name>A0A9D2MQX0_9FIRM</name>
<evidence type="ECO:0000256" key="2">
    <source>
        <dbReference type="SAM" id="Phobius"/>
    </source>
</evidence>
<feature type="transmembrane region" description="Helical" evidence="2">
    <location>
        <begin position="143"/>
        <end position="167"/>
    </location>
</feature>
<dbReference type="AlphaFoldDB" id="A0A9D2MQX0"/>
<accession>A0A9D2MQX0</accession>
<keyword evidence="2" id="KW-1133">Transmembrane helix</keyword>
<protein>
    <submittedName>
        <fullName evidence="3">ABC transporter permease</fullName>
    </submittedName>
</protein>
<proteinExistence type="predicted"/>
<feature type="transmembrane region" description="Helical" evidence="2">
    <location>
        <begin position="297"/>
        <end position="318"/>
    </location>
</feature>
<dbReference type="InterPro" id="IPR036259">
    <property type="entry name" value="MFS_trans_sf"/>
</dbReference>
<feature type="transmembrane region" description="Helical" evidence="2">
    <location>
        <begin position="112"/>
        <end position="137"/>
    </location>
</feature>
<evidence type="ECO:0000313" key="3">
    <source>
        <dbReference type="EMBL" id="HJB89980.1"/>
    </source>
</evidence>
<feature type="compositionally biased region" description="Basic and acidic residues" evidence="1">
    <location>
        <begin position="434"/>
        <end position="448"/>
    </location>
</feature>
<feature type="compositionally biased region" description="Low complexity" evidence="1">
    <location>
        <begin position="454"/>
        <end position="467"/>
    </location>
</feature>
<reference evidence="3" key="1">
    <citation type="journal article" date="2021" name="PeerJ">
        <title>Extensive microbial diversity within the chicken gut microbiome revealed by metagenomics and culture.</title>
        <authorList>
            <person name="Gilroy R."/>
            <person name="Ravi A."/>
            <person name="Getino M."/>
            <person name="Pursley I."/>
            <person name="Horton D.L."/>
            <person name="Alikhan N.F."/>
            <person name="Baker D."/>
            <person name="Gharbi K."/>
            <person name="Hall N."/>
            <person name="Watson M."/>
            <person name="Adriaenssens E.M."/>
            <person name="Foster-Nyarko E."/>
            <person name="Jarju S."/>
            <person name="Secka A."/>
            <person name="Antonio M."/>
            <person name="Oren A."/>
            <person name="Chaudhuri R.R."/>
            <person name="La Ragione R."/>
            <person name="Hildebrand F."/>
            <person name="Pallen M.J."/>
        </authorList>
    </citation>
    <scope>NUCLEOTIDE SEQUENCE</scope>
    <source>
        <strain evidence="3">USAMLcec3-2134</strain>
    </source>
</reference>
<comment type="caution">
    <text evidence="3">The sequence shown here is derived from an EMBL/GenBank/DDBJ whole genome shotgun (WGS) entry which is preliminary data.</text>
</comment>
<organism evidence="3 4">
    <name type="scientific">Candidatus Eisenbergiella merdigallinarum</name>
    <dbReference type="NCBI Taxonomy" id="2838552"/>
    <lineage>
        <taxon>Bacteria</taxon>
        <taxon>Bacillati</taxon>
        <taxon>Bacillota</taxon>
        <taxon>Clostridia</taxon>
        <taxon>Lachnospirales</taxon>
        <taxon>Lachnospiraceae</taxon>
        <taxon>Eisenbergiella</taxon>
    </lineage>
</organism>
<keyword evidence="2" id="KW-0812">Transmembrane</keyword>
<dbReference type="SUPFAM" id="SSF103473">
    <property type="entry name" value="MFS general substrate transporter"/>
    <property type="match status" value="1"/>
</dbReference>
<dbReference type="Proteomes" id="UP000886883">
    <property type="component" value="Unassembled WGS sequence"/>
</dbReference>
<evidence type="ECO:0000313" key="4">
    <source>
        <dbReference type="Proteomes" id="UP000886883"/>
    </source>
</evidence>
<feature type="transmembrane region" description="Helical" evidence="2">
    <location>
        <begin position="39"/>
        <end position="60"/>
    </location>
</feature>
<sequence>MEYTVLELVTYLLLYGFLGWALEVAALAAGTGKFRNRGFFSLPICPEYGVAADILILVLPTMKDNAILQFLTALTVLSAVEYLSAALAGRIWRRKLWRYEGANAFGGEKKGILIAGLKAAVLLATVLLLHPLIFAVLSLVPDTALLAVCVAVLFLLAADFASILYAVCRGRRRGKLSETRKLVQEEKRKRQKKLGTWICDAVVRRLERAYPNMEAVEEEKSPVFAKGICLDKLIWVFILCAFVGDLIETVFCRFTAGVWMSRSSVIYGPFSIVWGLGAVLLTVILQKLADRDDRQVFLAGCILGGVYEYLCSVFTELVFGTKFWDYSDMPFNIGGRTNLLYCIFWGILSVVWIKICYPAISRLIEKLPPIGAKAATWGIVVLMICDAVLSGAVMVRYVARHGGNPADRPVEAFLDANYPDEMVEKVWPNMRVLGEDGRSDGPVRLHETDESEEGSAPGGQAAAPDAG</sequence>
<feature type="transmembrane region" description="Helical" evidence="2">
    <location>
        <begin position="338"/>
        <end position="357"/>
    </location>
</feature>
<dbReference type="EMBL" id="DWXE01000003">
    <property type="protein sequence ID" value="HJB89980.1"/>
    <property type="molecule type" value="Genomic_DNA"/>
</dbReference>
<feature type="transmembrane region" description="Helical" evidence="2">
    <location>
        <begin position="377"/>
        <end position="399"/>
    </location>
</feature>
<feature type="transmembrane region" description="Helical" evidence="2">
    <location>
        <begin position="233"/>
        <end position="260"/>
    </location>
</feature>
<dbReference type="InterPro" id="IPR010540">
    <property type="entry name" value="CmpB_TMEM229"/>
</dbReference>